<dbReference type="Proteomes" id="UP001295469">
    <property type="component" value="Chromosome A08"/>
</dbReference>
<accession>A0A816ZU32</accession>
<reference evidence="1" key="1">
    <citation type="submission" date="2021-01" db="EMBL/GenBank/DDBJ databases">
        <authorList>
            <consortium name="Genoscope - CEA"/>
            <person name="William W."/>
        </authorList>
    </citation>
    <scope>NUCLEOTIDE SEQUENCE</scope>
</reference>
<dbReference type="EMBL" id="HG994362">
    <property type="protein sequence ID" value="CAF2232224.1"/>
    <property type="molecule type" value="Genomic_DNA"/>
</dbReference>
<dbReference type="AlphaFoldDB" id="A0A816ZU32"/>
<name>A0A816ZU32_BRANA</name>
<organism evidence="1">
    <name type="scientific">Brassica napus</name>
    <name type="common">Rape</name>
    <dbReference type="NCBI Taxonomy" id="3708"/>
    <lineage>
        <taxon>Eukaryota</taxon>
        <taxon>Viridiplantae</taxon>
        <taxon>Streptophyta</taxon>
        <taxon>Embryophyta</taxon>
        <taxon>Tracheophyta</taxon>
        <taxon>Spermatophyta</taxon>
        <taxon>Magnoliopsida</taxon>
        <taxon>eudicotyledons</taxon>
        <taxon>Gunneridae</taxon>
        <taxon>Pentapetalae</taxon>
        <taxon>rosids</taxon>
        <taxon>malvids</taxon>
        <taxon>Brassicales</taxon>
        <taxon>Brassicaceae</taxon>
        <taxon>Brassiceae</taxon>
        <taxon>Brassica</taxon>
    </lineage>
</organism>
<sequence>MPGHSLSSYSYASAMSAAPHRLSLSSSTSSLFLIATPDIETKQWKIDGQSESIKQHSDSITLIYKVAEWNFPSVKDAADVVIATMMSGIQRPANVWNTKTLEADRQSPASLLKTGIHHLQAFDR</sequence>
<gene>
    <name evidence="1" type="ORF">DARMORV10_A08P12350.1</name>
</gene>
<proteinExistence type="predicted"/>
<protein>
    <submittedName>
        <fullName evidence="1">(rape) hypothetical protein</fullName>
    </submittedName>
</protein>
<evidence type="ECO:0000313" key="1">
    <source>
        <dbReference type="EMBL" id="CAF2232224.1"/>
    </source>
</evidence>